<feature type="chain" id="PRO_5008266730" evidence="1">
    <location>
        <begin position="27"/>
        <end position="256"/>
    </location>
</feature>
<dbReference type="InterPro" id="IPR038656">
    <property type="entry name" value="Peptidase_G1_sf"/>
</dbReference>
<keyword evidence="3" id="KW-1185">Reference proteome</keyword>
<dbReference type="SUPFAM" id="SSF49899">
    <property type="entry name" value="Concanavalin A-like lectins/glucanases"/>
    <property type="match status" value="1"/>
</dbReference>
<dbReference type="OrthoDB" id="2862635at2759"/>
<sequence>MKHFSFILTILGVLETISTLIPQTHGESDVTPREDFHRRSSRVMNRNYGTNNTEHTSTKITHAVDAEYNDDAAGAVLVSSGCKYITGTFTVPSPGNVTLPTAAAIGIWIGLDGYTSEDSILQTGLEIDYGDGEVSFEAWYEWYPNYAYDFSGFEVDSGNTIRLTLTATSTTSGTALVENLTTGQSVSHTFTGEEALEEVNAEWIVQLYDAESLGGITGITFEDASAACGKPSSATKIVPSWATVTTTSNSVIIKVT</sequence>
<dbReference type="Proteomes" id="UP000078559">
    <property type="component" value="Chromosome 2"/>
</dbReference>
<dbReference type="SMR" id="A0A194VP69"/>
<feature type="signal peptide" evidence="1">
    <location>
        <begin position="1"/>
        <end position="26"/>
    </location>
</feature>
<evidence type="ECO:0000313" key="3">
    <source>
        <dbReference type="Proteomes" id="UP000078559"/>
    </source>
</evidence>
<protein>
    <submittedName>
        <fullName evidence="2">Aspergillopepsin-2</fullName>
    </submittedName>
</protein>
<gene>
    <name evidence="2" type="ORF">VM1G_02389</name>
</gene>
<dbReference type="PANTHER" id="PTHR37536">
    <property type="entry name" value="PUTATIVE (AFU_ORTHOLOGUE AFUA_3G02970)-RELATED"/>
    <property type="match status" value="1"/>
</dbReference>
<reference evidence="2" key="1">
    <citation type="submission" date="2014-12" db="EMBL/GenBank/DDBJ databases">
        <title>Genome Sequence of Valsa Canker Pathogens Uncovers a Specific Adaption of Colonization on Woody Bark.</title>
        <authorList>
            <person name="Yin Z."/>
            <person name="Liu H."/>
            <person name="Gao X."/>
            <person name="Li Z."/>
            <person name="Song N."/>
            <person name="Ke X."/>
            <person name="Dai Q."/>
            <person name="Wu Y."/>
            <person name="Sun Y."/>
            <person name="Xu J.-R."/>
            <person name="Kang Z.K."/>
            <person name="Wang L."/>
            <person name="Huang L."/>
        </authorList>
    </citation>
    <scope>NUCLEOTIDE SEQUENCE [LARGE SCALE GENOMIC DNA]</scope>
    <source>
        <strain evidence="2">03-8</strain>
    </source>
</reference>
<name>A0A194VP69_CYTMA</name>
<dbReference type="PANTHER" id="PTHR37536:SF1">
    <property type="entry name" value="ASPERGILLOPEPSIN, PUTAITVE (AFU_ORTHOLOGUE AFUA_7G01200)"/>
    <property type="match status" value="1"/>
</dbReference>
<evidence type="ECO:0000256" key="1">
    <source>
        <dbReference type="SAM" id="SignalP"/>
    </source>
</evidence>
<dbReference type="InterPro" id="IPR013320">
    <property type="entry name" value="ConA-like_dom_sf"/>
</dbReference>
<dbReference type="InterPro" id="IPR000250">
    <property type="entry name" value="Peptidase_G1"/>
</dbReference>
<dbReference type="EMBL" id="CM003099">
    <property type="protein sequence ID" value="KUI65964.1"/>
    <property type="molecule type" value="Genomic_DNA"/>
</dbReference>
<evidence type="ECO:0000313" key="2">
    <source>
        <dbReference type="EMBL" id="KUI65964.1"/>
    </source>
</evidence>
<dbReference type="Pfam" id="PF01828">
    <property type="entry name" value="Peptidase_A4"/>
    <property type="match status" value="1"/>
</dbReference>
<accession>A0A194VP69</accession>
<dbReference type="GO" id="GO:0006508">
    <property type="term" value="P:proteolysis"/>
    <property type="evidence" value="ECO:0007669"/>
    <property type="project" value="InterPro"/>
</dbReference>
<organism evidence="2 3">
    <name type="scientific">Cytospora mali</name>
    <name type="common">Apple Valsa canker fungus</name>
    <name type="synonym">Valsa mali</name>
    <dbReference type="NCBI Taxonomy" id="578113"/>
    <lineage>
        <taxon>Eukaryota</taxon>
        <taxon>Fungi</taxon>
        <taxon>Dikarya</taxon>
        <taxon>Ascomycota</taxon>
        <taxon>Pezizomycotina</taxon>
        <taxon>Sordariomycetes</taxon>
        <taxon>Sordariomycetidae</taxon>
        <taxon>Diaporthales</taxon>
        <taxon>Cytosporaceae</taxon>
        <taxon>Cytospora</taxon>
    </lineage>
</organism>
<dbReference type="Gene3D" id="2.60.120.700">
    <property type="entry name" value="Peptidase G1"/>
    <property type="match status" value="1"/>
</dbReference>
<dbReference type="PRINTS" id="PR00977">
    <property type="entry name" value="SCYTLDPTASE"/>
</dbReference>
<keyword evidence="1" id="KW-0732">Signal</keyword>
<dbReference type="CDD" id="cd13426">
    <property type="entry name" value="Peptidase_G1"/>
    <property type="match status" value="1"/>
</dbReference>
<dbReference type="AlphaFoldDB" id="A0A194VP69"/>
<proteinExistence type="predicted"/>
<dbReference type="GO" id="GO:0070007">
    <property type="term" value="F:glutamic-type endopeptidase activity"/>
    <property type="evidence" value="ECO:0007669"/>
    <property type="project" value="InterPro"/>
</dbReference>